<dbReference type="EMBL" id="BPLR01010944">
    <property type="protein sequence ID" value="GIY43175.1"/>
    <property type="molecule type" value="Genomic_DNA"/>
</dbReference>
<protein>
    <submittedName>
        <fullName evidence="1">Uncharacterized protein</fullName>
    </submittedName>
</protein>
<evidence type="ECO:0000313" key="2">
    <source>
        <dbReference type="Proteomes" id="UP001054945"/>
    </source>
</evidence>
<comment type="caution">
    <text evidence="1">The sequence shown here is derived from an EMBL/GenBank/DDBJ whole genome shotgun (WGS) entry which is preliminary data.</text>
</comment>
<proteinExistence type="predicted"/>
<name>A0AAV4TEI1_CAEEX</name>
<gene>
    <name evidence="1" type="ORF">CEXT_418781</name>
</gene>
<dbReference type="AlphaFoldDB" id="A0AAV4TEI1"/>
<keyword evidence="2" id="KW-1185">Reference proteome</keyword>
<accession>A0AAV4TEI1</accession>
<evidence type="ECO:0000313" key="1">
    <source>
        <dbReference type="EMBL" id="GIY43175.1"/>
    </source>
</evidence>
<reference evidence="1 2" key="1">
    <citation type="submission" date="2021-06" db="EMBL/GenBank/DDBJ databases">
        <title>Caerostris extrusa draft genome.</title>
        <authorList>
            <person name="Kono N."/>
            <person name="Arakawa K."/>
        </authorList>
    </citation>
    <scope>NUCLEOTIDE SEQUENCE [LARGE SCALE GENOMIC DNA]</scope>
</reference>
<dbReference type="Proteomes" id="UP001054945">
    <property type="component" value="Unassembled WGS sequence"/>
</dbReference>
<sequence length="105" mass="12299">MPDISYQGVLLADIVQDVLRRCDWLNRSLGRSDRPPVIRELSIRKKIILKVTRIILESECEQISREKASKKTLVDMLSMQLIVFYSDKRNHAEDVQDICPKVRFK</sequence>
<organism evidence="1 2">
    <name type="scientific">Caerostris extrusa</name>
    <name type="common">Bark spider</name>
    <name type="synonym">Caerostris bankana</name>
    <dbReference type="NCBI Taxonomy" id="172846"/>
    <lineage>
        <taxon>Eukaryota</taxon>
        <taxon>Metazoa</taxon>
        <taxon>Ecdysozoa</taxon>
        <taxon>Arthropoda</taxon>
        <taxon>Chelicerata</taxon>
        <taxon>Arachnida</taxon>
        <taxon>Araneae</taxon>
        <taxon>Araneomorphae</taxon>
        <taxon>Entelegynae</taxon>
        <taxon>Araneoidea</taxon>
        <taxon>Araneidae</taxon>
        <taxon>Caerostris</taxon>
    </lineage>
</organism>